<dbReference type="Pfam" id="PF13600">
    <property type="entry name" value="DUF4140"/>
    <property type="match status" value="1"/>
</dbReference>
<feature type="compositionally biased region" description="Basic and acidic residues" evidence="1">
    <location>
        <begin position="556"/>
        <end position="570"/>
    </location>
</feature>
<evidence type="ECO:0000259" key="2">
    <source>
        <dbReference type="Pfam" id="PF13598"/>
    </source>
</evidence>
<comment type="caution">
    <text evidence="4">The sequence shown here is derived from an EMBL/GenBank/DDBJ whole genome shotgun (WGS) entry which is preliminary data.</text>
</comment>
<accession>A0A8H3B511</accession>
<dbReference type="NCBIfam" id="TIGR02231">
    <property type="entry name" value="mucoidy inhibitor MuiA family protein"/>
    <property type="match status" value="2"/>
</dbReference>
<feature type="domain" description="DUF4140" evidence="3">
    <location>
        <begin position="24"/>
        <end position="128"/>
    </location>
</feature>
<dbReference type="PANTHER" id="PTHR31005:SF8">
    <property type="entry name" value="DUF4139 DOMAIN-CONTAINING PROTEIN"/>
    <property type="match status" value="1"/>
</dbReference>
<dbReference type="InterPro" id="IPR025554">
    <property type="entry name" value="DUF4140"/>
</dbReference>
<feature type="region of interest" description="Disordered" evidence="1">
    <location>
        <begin position="551"/>
        <end position="570"/>
    </location>
</feature>
<feature type="domain" description="DUF4139" evidence="2">
    <location>
        <begin position="213"/>
        <end position="617"/>
    </location>
</feature>
<dbReference type="EMBL" id="CAJMWZ010002047">
    <property type="protein sequence ID" value="CAE6447896.1"/>
    <property type="molecule type" value="Genomic_DNA"/>
</dbReference>
<evidence type="ECO:0000259" key="3">
    <source>
        <dbReference type="Pfam" id="PF13600"/>
    </source>
</evidence>
<gene>
    <name evidence="4" type="ORF">RDB_LOCUS37717</name>
</gene>
<feature type="region of interest" description="Disordered" evidence="1">
    <location>
        <begin position="487"/>
        <end position="514"/>
    </location>
</feature>
<dbReference type="InterPro" id="IPR011935">
    <property type="entry name" value="CHP02231"/>
</dbReference>
<name>A0A8H3B511_9AGAM</name>
<evidence type="ECO:0000256" key="1">
    <source>
        <dbReference type="SAM" id="MobiDB-lite"/>
    </source>
</evidence>
<proteinExistence type="predicted"/>
<dbReference type="AlphaFoldDB" id="A0A8H3B511"/>
<reference evidence="4" key="1">
    <citation type="submission" date="2021-01" db="EMBL/GenBank/DDBJ databases">
        <authorList>
            <person name="Kaushik A."/>
        </authorList>
    </citation>
    <scope>NUCLEOTIDE SEQUENCE</scope>
    <source>
        <strain evidence="4">Type strain: AG8-Rh-89/</strain>
    </source>
</reference>
<sequence>MIDPPTSHTITVNAAEQDHLIDSVTVFQAGRAEVKRRVQLQLKKGQNQITIERLPNYLAEDSLRVQGTGTAIIFDVVYHSPGPKPRYGRRQVDSDNSDEEDEEEIEHYNAVEALKKQRSVVENQISFLDGYGRSVDRQNSKMEDLEHFLDLYGSRRDALDKRVAELDSAVKQAEKALWAVKKKKPGRETKGQRRTKITVTVMSKEEDEAELVLAYVVSNASWTPIYEIRASVSSSPNSPSSIALHYRASLTQATGEDWPEVALTLSTATPYRGASMPTLSAWRIGIPSRGRDRSWSPSRIQSATPPICHMGISRSSSLTQIIRVGDSASRLRPHSPTIIRLDSSPHYEDTAIIRTGGESEYNEDEPAPMIVRQADGVEAGVLSATFNIPGRSNIPSDQGKHNVLIASLDFQVDPEWVCIPQKDQSVFLRCKVINSSEFTFLPGEASVFIGDSFVSKSQIQHVPPSDSFQLSLGTDPALRVTYPPVHTHKRTHSQSGFTFPGRQKQPKQTTTKYSQQITIRNTRPTLVPALHILDHVPVSNDSTVKVNITSPQGLRENNRPTEDDTTEKRNEAWVRPQKGVQARWAPPDMGGEGAVEWVCAISAGEEVELKLGWEVSALEGTLWRNL</sequence>
<evidence type="ECO:0000313" key="5">
    <source>
        <dbReference type="Proteomes" id="UP000663850"/>
    </source>
</evidence>
<dbReference type="Proteomes" id="UP000663850">
    <property type="component" value="Unassembled WGS sequence"/>
</dbReference>
<protein>
    <recommendedName>
        <fullName evidence="6">Protein F37C4,5 [Caenorhabditis elegans]</fullName>
    </recommendedName>
</protein>
<dbReference type="InterPro" id="IPR037291">
    <property type="entry name" value="DUF4139"/>
</dbReference>
<organism evidence="4 5">
    <name type="scientific">Rhizoctonia solani</name>
    <dbReference type="NCBI Taxonomy" id="456999"/>
    <lineage>
        <taxon>Eukaryota</taxon>
        <taxon>Fungi</taxon>
        <taxon>Dikarya</taxon>
        <taxon>Basidiomycota</taxon>
        <taxon>Agaricomycotina</taxon>
        <taxon>Agaricomycetes</taxon>
        <taxon>Cantharellales</taxon>
        <taxon>Ceratobasidiaceae</taxon>
        <taxon>Rhizoctonia</taxon>
    </lineage>
</organism>
<evidence type="ECO:0000313" key="4">
    <source>
        <dbReference type="EMBL" id="CAE6447896.1"/>
    </source>
</evidence>
<dbReference type="PANTHER" id="PTHR31005">
    <property type="entry name" value="DUF4139 DOMAIN-CONTAINING PROTEIN"/>
    <property type="match status" value="1"/>
</dbReference>
<evidence type="ECO:0008006" key="6">
    <source>
        <dbReference type="Google" id="ProtNLM"/>
    </source>
</evidence>
<dbReference type="Pfam" id="PF13598">
    <property type="entry name" value="DUF4139"/>
    <property type="match status" value="1"/>
</dbReference>